<keyword evidence="6 8" id="KW-0067">ATP-binding</keyword>
<dbReference type="GO" id="GO:0005997">
    <property type="term" value="P:xylulose metabolic process"/>
    <property type="evidence" value="ECO:0007669"/>
    <property type="project" value="InterPro"/>
</dbReference>
<evidence type="ECO:0000313" key="11">
    <source>
        <dbReference type="EMBL" id="RZT01139.1"/>
    </source>
</evidence>
<evidence type="ECO:0000256" key="1">
    <source>
        <dbReference type="ARBA" id="ARBA00009156"/>
    </source>
</evidence>
<comment type="catalytic activity">
    <reaction evidence="8">
        <text>D-xylulose + ATP = D-xylulose 5-phosphate + ADP + H(+)</text>
        <dbReference type="Rhea" id="RHEA:10964"/>
        <dbReference type="ChEBI" id="CHEBI:15378"/>
        <dbReference type="ChEBI" id="CHEBI:17140"/>
        <dbReference type="ChEBI" id="CHEBI:30616"/>
        <dbReference type="ChEBI" id="CHEBI:57737"/>
        <dbReference type="ChEBI" id="CHEBI:456216"/>
        <dbReference type="EC" id="2.7.1.17"/>
    </reaction>
</comment>
<dbReference type="CDD" id="cd07808">
    <property type="entry name" value="ASKHA_NBD_FGGY_EcXK-like"/>
    <property type="match status" value="1"/>
</dbReference>
<dbReference type="OrthoDB" id="9805576at2"/>
<reference evidence="11 12" key="1">
    <citation type="submission" date="2019-02" db="EMBL/GenBank/DDBJ databases">
        <title>Genomic Encyclopedia of Type Strains, Phase IV (KMG-IV): sequencing the most valuable type-strain genomes for metagenomic binning, comparative biology and taxonomic classification.</title>
        <authorList>
            <person name="Goeker M."/>
        </authorList>
    </citation>
    <scope>NUCLEOTIDE SEQUENCE [LARGE SCALE GENOMIC DNA]</scope>
    <source>
        <strain evidence="11 12">DSM 29486</strain>
    </source>
</reference>
<proteinExistence type="inferred from homology"/>
<dbReference type="GO" id="GO:0042732">
    <property type="term" value="P:D-xylose metabolic process"/>
    <property type="evidence" value="ECO:0007669"/>
    <property type="project" value="UniProtKB-KW"/>
</dbReference>
<dbReference type="Pfam" id="PF02782">
    <property type="entry name" value="FGGY_C"/>
    <property type="match status" value="1"/>
</dbReference>
<evidence type="ECO:0000256" key="5">
    <source>
        <dbReference type="ARBA" id="ARBA00022777"/>
    </source>
</evidence>
<dbReference type="AlphaFoldDB" id="A0A4V2F7V4"/>
<keyword evidence="5 8" id="KW-0418">Kinase</keyword>
<evidence type="ECO:0000256" key="7">
    <source>
        <dbReference type="ARBA" id="ARBA00023277"/>
    </source>
</evidence>
<dbReference type="InterPro" id="IPR018483">
    <property type="entry name" value="Carb_kinase_FGGY_CS"/>
</dbReference>
<evidence type="ECO:0000256" key="4">
    <source>
        <dbReference type="ARBA" id="ARBA00022741"/>
    </source>
</evidence>
<accession>A0A4V2F7V4</accession>
<dbReference type="InterPro" id="IPR018485">
    <property type="entry name" value="FGGY_C"/>
</dbReference>
<organism evidence="11 12">
    <name type="scientific">Cuneatibacter caecimuris</name>
    <dbReference type="NCBI Taxonomy" id="1796618"/>
    <lineage>
        <taxon>Bacteria</taxon>
        <taxon>Bacillati</taxon>
        <taxon>Bacillota</taxon>
        <taxon>Clostridia</taxon>
        <taxon>Lachnospirales</taxon>
        <taxon>Lachnospiraceae</taxon>
        <taxon>Cuneatibacter</taxon>
    </lineage>
</organism>
<dbReference type="RefSeq" id="WP_130434755.1">
    <property type="nucleotide sequence ID" value="NZ_SGXF01000002.1"/>
</dbReference>
<keyword evidence="2 8" id="KW-0859">Xylose metabolism</keyword>
<dbReference type="InterPro" id="IPR018484">
    <property type="entry name" value="FGGY_N"/>
</dbReference>
<dbReference type="InterPro" id="IPR000577">
    <property type="entry name" value="Carb_kinase_FGGY"/>
</dbReference>
<dbReference type="Proteomes" id="UP000292927">
    <property type="component" value="Unassembled WGS sequence"/>
</dbReference>
<dbReference type="PANTHER" id="PTHR43095">
    <property type="entry name" value="SUGAR KINASE"/>
    <property type="match status" value="1"/>
</dbReference>
<dbReference type="PANTHER" id="PTHR43095:SF5">
    <property type="entry name" value="XYLULOSE KINASE"/>
    <property type="match status" value="1"/>
</dbReference>
<dbReference type="NCBIfam" id="TIGR01312">
    <property type="entry name" value="XylB"/>
    <property type="match status" value="1"/>
</dbReference>
<dbReference type="GO" id="GO:0005524">
    <property type="term" value="F:ATP binding"/>
    <property type="evidence" value="ECO:0007669"/>
    <property type="project" value="UniProtKB-KW"/>
</dbReference>
<feature type="domain" description="Carbohydrate kinase FGGY C-terminal" evidence="10">
    <location>
        <begin position="288"/>
        <end position="442"/>
    </location>
</feature>
<dbReference type="InterPro" id="IPR050406">
    <property type="entry name" value="FGGY_Carb_Kinase"/>
</dbReference>
<dbReference type="Gene3D" id="3.30.420.40">
    <property type="match status" value="2"/>
</dbReference>
<evidence type="ECO:0000256" key="8">
    <source>
        <dbReference type="RuleBase" id="RU364073"/>
    </source>
</evidence>
<evidence type="ECO:0000256" key="6">
    <source>
        <dbReference type="ARBA" id="ARBA00022840"/>
    </source>
</evidence>
<evidence type="ECO:0000259" key="9">
    <source>
        <dbReference type="Pfam" id="PF00370"/>
    </source>
</evidence>
<keyword evidence="12" id="KW-1185">Reference proteome</keyword>
<keyword evidence="7 8" id="KW-0119">Carbohydrate metabolism</keyword>
<protein>
    <recommendedName>
        <fullName evidence="8">Xylulose kinase</fullName>
        <shortName evidence="8">Xylulokinase</shortName>
        <ecNumber evidence="8">2.7.1.17</ecNumber>
    </recommendedName>
</protein>
<evidence type="ECO:0000256" key="3">
    <source>
        <dbReference type="ARBA" id="ARBA00022679"/>
    </source>
</evidence>
<dbReference type="InterPro" id="IPR006000">
    <property type="entry name" value="Xylulokinase"/>
</dbReference>
<evidence type="ECO:0000256" key="2">
    <source>
        <dbReference type="ARBA" id="ARBA00022629"/>
    </source>
</evidence>
<dbReference type="EC" id="2.7.1.17" evidence="8"/>
<dbReference type="PROSITE" id="PS00933">
    <property type="entry name" value="FGGY_KINASES_1"/>
    <property type="match status" value="1"/>
</dbReference>
<sequence length="500" mass="54165">MAADLLLGIDIGTSACKAAVFEESGRVFAHTSEDYPVYYPHPGWVEQDPEEWWEAVCRAVRRLLEQNQIQPSRIAGIGIDGQSWSAIPVDREGNCLAKTPIWMDTRARDICSRVNEQVGADRIFEVAGNGFTPSYSTPKMIWFRENMPEVYARADVFLQSNSYIAMKLCGEKTQEVSQGYGVHFFDMAKKVWDPVLAAELGLSADKVPEQIVACHQVVGGVTEKAAEQTGLLAGTPVTAGGLDAACGSLGAGVVRPGQTQEQGGQAGGMSICEDRPLAHPKLILSPHVVPDQWLLQGGTVGGGGVMRWMQKELAPQKSFDELTELADTVPAGSEGVIFLPYMSGERSPLWNPDARGVYYGLGYDKGLAHMIRAGLEGVAFSLEHNLRCAKEAGVEVDSLLAMGGAANSRMWTQLKADVTGKKIHVPASDTATTLGAVILAGVGIGMYPDFETAVEKTVKVQRVHEPRPEIHETYERVMERYLTLSNAMLPVYGLLEGGEK</sequence>
<keyword evidence="3 8" id="KW-0808">Transferase</keyword>
<dbReference type="Pfam" id="PF00370">
    <property type="entry name" value="FGGY_N"/>
    <property type="match status" value="1"/>
</dbReference>
<evidence type="ECO:0000259" key="10">
    <source>
        <dbReference type="Pfam" id="PF02782"/>
    </source>
</evidence>
<dbReference type="EMBL" id="SGXF01000002">
    <property type="protein sequence ID" value="RZT01139.1"/>
    <property type="molecule type" value="Genomic_DNA"/>
</dbReference>
<comment type="caution">
    <text evidence="11">The sequence shown here is derived from an EMBL/GenBank/DDBJ whole genome shotgun (WGS) entry which is preliminary data.</text>
</comment>
<feature type="domain" description="Carbohydrate kinase FGGY N-terminal" evidence="9">
    <location>
        <begin position="6"/>
        <end position="250"/>
    </location>
</feature>
<name>A0A4V2F7V4_9FIRM</name>
<dbReference type="InterPro" id="IPR043129">
    <property type="entry name" value="ATPase_NBD"/>
</dbReference>
<comment type="similarity">
    <text evidence="1 8">Belongs to the FGGY kinase family.</text>
</comment>
<dbReference type="SUPFAM" id="SSF53067">
    <property type="entry name" value="Actin-like ATPase domain"/>
    <property type="match status" value="2"/>
</dbReference>
<keyword evidence="4 8" id="KW-0547">Nucleotide-binding</keyword>
<evidence type="ECO:0000313" key="12">
    <source>
        <dbReference type="Proteomes" id="UP000292927"/>
    </source>
</evidence>
<gene>
    <name evidence="8" type="primary">xylB</name>
    <name evidence="11" type="ORF">EV209_1580</name>
</gene>
<dbReference type="GO" id="GO:0004856">
    <property type="term" value="F:D-xylulokinase activity"/>
    <property type="evidence" value="ECO:0007669"/>
    <property type="project" value="UniProtKB-EC"/>
</dbReference>
<dbReference type="PIRSF" id="PIRSF000538">
    <property type="entry name" value="GlpK"/>
    <property type="match status" value="1"/>
</dbReference>